<sequence>MYPSVSVIIRGYNRERYIGQAIESVLAQTYTDFDLLVWDDGSTDKTAQIAIEYAKKDRRVRVAACDHRGAVKSLKAAVADTFGAYLCWVDSDDLLAPTALEEMVAVLKKNPSVGMVYTDYQLIDTVGRVKGNGRRCRIPYSKDRLLLDFMTFHFRLIRRSVYEQTGGIDADFRCAEDYDLCLRLSEVTEIRHIQKPLYQYRVHPRSISHEMRLEQVHWSREAISNALKRRGLADRFEVDLQIRERFSLKRREPDG</sequence>
<dbReference type="PANTHER" id="PTHR43685">
    <property type="entry name" value="GLYCOSYLTRANSFERASE"/>
    <property type="match status" value="1"/>
</dbReference>
<dbReference type="InterPro" id="IPR029044">
    <property type="entry name" value="Nucleotide-diphossugar_trans"/>
</dbReference>
<gene>
    <name evidence="2" type="ORF">DSCOOX_30640</name>
</gene>
<dbReference type="SUPFAM" id="SSF53448">
    <property type="entry name" value="Nucleotide-diphospho-sugar transferases"/>
    <property type="match status" value="1"/>
</dbReference>
<protein>
    <recommendedName>
        <fullName evidence="1">Glycosyltransferase 2-like domain-containing protein</fullName>
    </recommendedName>
</protein>
<evidence type="ECO:0000259" key="1">
    <source>
        <dbReference type="Pfam" id="PF00535"/>
    </source>
</evidence>
<feature type="domain" description="Glycosyltransferase 2-like" evidence="1">
    <location>
        <begin position="6"/>
        <end position="164"/>
    </location>
</feature>
<reference evidence="2 3" key="1">
    <citation type="submission" date="2019-11" db="EMBL/GenBank/DDBJ databases">
        <title>Comparative genomics of hydrocarbon-degrading Desulfosarcina strains.</title>
        <authorList>
            <person name="Watanabe M."/>
            <person name="Kojima H."/>
            <person name="Fukui M."/>
        </authorList>
    </citation>
    <scope>NUCLEOTIDE SEQUENCE [LARGE SCALE GENOMIC DNA]</scope>
    <source>
        <strain evidence="3">oXyS1</strain>
    </source>
</reference>
<dbReference type="RefSeq" id="WP_155311008.1">
    <property type="nucleotide sequence ID" value="NZ_AP021879.1"/>
</dbReference>
<proteinExistence type="predicted"/>
<dbReference type="InterPro" id="IPR001173">
    <property type="entry name" value="Glyco_trans_2-like"/>
</dbReference>
<dbReference type="PANTHER" id="PTHR43685:SF2">
    <property type="entry name" value="GLYCOSYLTRANSFERASE 2-LIKE DOMAIN-CONTAINING PROTEIN"/>
    <property type="match status" value="1"/>
</dbReference>
<name>A0A5K8AD08_9BACT</name>
<organism evidence="2 3">
    <name type="scientific">Desulfosarcina ovata subsp. ovata</name>
    <dbReference type="NCBI Taxonomy" id="2752305"/>
    <lineage>
        <taxon>Bacteria</taxon>
        <taxon>Pseudomonadati</taxon>
        <taxon>Thermodesulfobacteriota</taxon>
        <taxon>Desulfobacteria</taxon>
        <taxon>Desulfobacterales</taxon>
        <taxon>Desulfosarcinaceae</taxon>
        <taxon>Desulfosarcina</taxon>
    </lineage>
</organism>
<dbReference type="Proteomes" id="UP000422108">
    <property type="component" value="Chromosome"/>
</dbReference>
<dbReference type="Gene3D" id="3.90.550.10">
    <property type="entry name" value="Spore Coat Polysaccharide Biosynthesis Protein SpsA, Chain A"/>
    <property type="match status" value="1"/>
</dbReference>
<evidence type="ECO:0000313" key="2">
    <source>
        <dbReference type="EMBL" id="BBO89884.1"/>
    </source>
</evidence>
<dbReference type="InterPro" id="IPR050834">
    <property type="entry name" value="Glycosyltransf_2"/>
</dbReference>
<dbReference type="Pfam" id="PF00535">
    <property type="entry name" value="Glycos_transf_2"/>
    <property type="match status" value="1"/>
</dbReference>
<accession>A0A5K8AD08</accession>
<dbReference type="AlphaFoldDB" id="A0A5K8AD08"/>
<evidence type="ECO:0000313" key="3">
    <source>
        <dbReference type="Proteomes" id="UP000422108"/>
    </source>
</evidence>
<dbReference type="EMBL" id="AP021879">
    <property type="protein sequence ID" value="BBO89884.1"/>
    <property type="molecule type" value="Genomic_DNA"/>
</dbReference>
<keyword evidence="3" id="KW-1185">Reference proteome</keyword>